<keyword evidence="1" id="KW-0732">Signal</keyword>
<keyword evidence="3" id="KW-1185">Reference proteome</keyword>
<dbReference type="AlphaFoldDB" id="U5DHY2"/>
<reference evidence="2 3" key="1">
    <citation type="submission" date="2013-05" db="EMBL/GenBank/DDBJ databases">
        <title>Draft genome sequence of Rubidibacter lacunae KORDI 51-2.</title>
        <authorList>
            <person name="Choi D.H."/>
            <person name="Noh J.H."/>
            <person name="Kwon K.-K."/>
            <person name="Lee J.-H."/>
            <person name="Ryu J.-Y."/>
        </authorList>
    </citation>
    <scope>NUCLEOTIDE SEQUENCE [LARGE SCALE GENOMIC DNA]</scope>
    <source>
        <strain evidence="2 3">KORDI 51-2</strain>
    </source>
</reference>
<dbReference type="EMBL" id="ASSJ01000051">
    <property type="protein sequence ID" value="ERN41271.1"/>
    <property type="molecule type" value="Genomic_DNA"/>
</dbReference>
<comment type="caution">
    <text evidence="2">The sequence shown here is derived from an EMBL/GenBank/DDBJ whole genome shotgun (WGS) entry which is preliminary data.</text>
</comment>
<evidence type="ECO:0000256" key="1">
    <source>
        <dbReference type="SAM" id="SignalP"/>
    </source>
</evidence>
<organism evidence="2 3">
    <name type="scientific">Rubidibacter lacunae KORDI 51-2</name>
    <dbReference type="NCBI Taxonomy" id="582515"/>
    <lineage>
        <taxon>Bacteria</taxon>
        <taxon>Bacillati</taxon>
        <taxon>Cyanobacteriota</taxon>
        <taxon>Cyanophyceae</taxon>
        <taxon>Oscillatoriophycideae</taxon>
        <taxon>Chroococcales</taxon>
        <taxon>Aphanothecaceae</taxon>
        <taxon>Rubidibacter</taxon>
    </lineage>
</organism>
<gene>
    <name evidence="2" type="ORF">KR51_00021610</name>
</gene>
<name>U5DHY2_9CHRO</name>
<evidence type="ECO:0000313" key="2">
    <source>
        <dbReference type="EMBL" id="ERN41271.1"/>
    </source>
</evidence>
<proteinExistence type="predicted"/>
<feature type="chain" id="PRO_5004658903" evidence="1">
    <location>
        <begin position="25"/>
        <end position="142"/>
    </location>
</feature>
<dbReference type="InParanoid" id="U5DHY2"/>
<accession>U5DHY2</accession>
<protein>
    <submittedName>
        <fullName evidence="2">Uncharacterized protein</fullName>
    </submittedName>
</protein>
<sequence>MFRLFTCLGFTLALTIISPAIVNAQSATLQPVEIAVESDLGEDIKLAISDRFTTPIEELELHYTVRVSDYVLAFWQHVHTAGVVFLQWSDPFEEWEVVGGTGGVPDVNNAIVLGVPTDVAPVLIGAMDEYLRRQDLEATDEQ</sequence>
<evidence type="ECO:0000313" key="3">
    <source>
        <dbReference type="Proteomes" id="UP000016960"/>
    </source>
</evidence>
<feature type="signal peptide" evidence="1">
    <location>
        <begin position="1"/>
        <end position="24"/>
    </location>
</feature>
<dbReference type="Proteomes" id="UP000016960">
    <property type="component" value="Unassembled WGS sequence"/>
</dbReference>